<reference evidence="12 13" key="1">
    <citation type="submission" date="2015-01" db="EMBL/GenBank/DDBJ databases">
        <title>The Genome Sequence of Ochroconis gallopava CBS43764.</title>
        <authorList>
            <consortium name="The Broad Institute Genomics Platform"/>
            <person name="Cuomo C."/>
            <person name="de Hoog S."/>
            <person name="Gorbushina A."/>
            <person name="Stielow B."/>
            <person name="Teixiera M."/>
            <person name="Abouelleil A."/>
            <person name="Chapman S.B."/>
            <person name="Priest M."/>
            <person name="Young S.K."/>
            <person name="Wortman J."/>
            <person name="Nusbaum C."/>
            <person name="Birren B."/>
        </authorList>
    </citation>
    <scope>NUCLEOTIDE SEQUENCE [LARGE SCALE GENOMIC DNA]</scope>
    <source>
        <strain evidence="12 13">CBS 43764</strain>
    </source>
</reference>
<dbReference type="GO" id="GO:0033387">
    <property type="term" value="P:putrescine biosynthetic process from arginine, via ornithine"/>
    <property type="evidence" value="ECO:0007669"/>
    <property type="project" value="TreeGrafter"/>
</dbReference>
<comment type="catalytic activity">
    <reaction evidence="9">
        <text>L-ornithine + H(+) = putrescine + CO2</text>
        <dbReference type="Rhea" id="RHEA:22964"/>
        <dbReference type="ChEBI" id="CHEBI:15378"/>
        <dbReference type="ChEBI" id="CHEBI:16526"/>
        <dbReference type="ChEBI" id="CHEBI:46911"/>
        <dbReference type="ChEBI" id="CHEBI:326268"/>
        <dbReference type="EC" id="4.1.1.17"/>
    </reaction>
</comment>
<comment type="cofactor">
    <cofactor evidence="1 10">
        <name>pyridoxal 5'-phosphate</name>
        <dbReference type="ChEBI" id="CHEBI:597326"/>
    </cofactor>
</comment>
<dbReference type="OrthoDB" id="5034579at2759"/>
<evidence type="ECO:0000256" key="4">
    <source>
        <dbReference type="ARBA" id="ARBA00022898"/>
    </source>
</evidence>
<dbReference type="InterPro" id="IPR000183">
    <property type="entry name" value="Orn/DAP/Arg_de-COase"/>
</dbReference>
<name>A0A0D1X919_9PEZI</name>
<evidence type="ECO:0000256" key="3">
    <source>
        <dbReference type="ARBA" id="ARBA00022793"/>
    </source>
</evidence>
<evidence type="ECO:0000259" key="11">
    <source>
        <dbReference type="Pfam" id="PF02784"/>
    </source>
</evidence>
<evidence type="ECO:0000256" key="10">
    <source>
        <dbReference type="PIRSR" id="PIRSR600183-50"/>
    </source>
</evidence>
<dbReference type="InterPro" id="IPR022653">
    <property type="entry name" value="De-COase2_pyr-phos_BS"/>
</dbReference>
<organism evidence="12 13">
    <name type="scientific">Verruconis gallopava</name>
    <dbReference type="NCBI Taxonomy" id="253628"/>
    <lineage>
        <taxon>Eukaryota</taxon>
        <taxon>Fungi</taxon>
        <taxon>Dikarya</taxon>
        <taxon>Ascomycota</taxon>
        <taxon>Pezizomycotina</taxon>
        <taxon>Dothideomycetes</taxon>
        <taxon>Pleosporomycetidae</taxon>
        <taxon>Venturiales</taxon>
        <taxon>Sympoventuriaceae</taxon>
        <taxon>Verruconis</taxon>
    </lineage>
</organism>
<evidence type="ECO:0000256" key="2">
    <source>
        <dbReference type="ARBA" id="ARBA00008872"/>
    </source>
</evidence>
<dbReference type="PRINTS" id="PR01182">
    <property type="entry name" value="ORNDCRBXLASE"/>
</dbReference>
<keyword evidence="4 10" id="KW-0663">Pyridoxal phosphate</keyword>
<feature type="modified residue" description="N6-(pyridoxal phosphate)lysine" evidence="10">
    <location>
        <position position="77"/>
    </location>
</feature>
<dbReference type="Pfam" id="PF02784">
    <property type="entry name" value="Orn_Arg_deC_N"/>
    <property type="match status" value="1"/>
</dbReference>
<evidence type="ECO:0000256" key="8">
    <source>
        <dbReference type="ARBA" id="ARBA00046672"/>
    </source>
</evidence>
<dbReference type="GO" id="GO:0005737">
    <property type="term" value="C:cytoplasm"/>
    <property type="evidence" value="ECO:0007669"/>
    <property type="project" value="TreeGrafter"/>
</dbReference>
<keyword evidence="13" id="KW-1185">Reference proteome</keyword>
<evidence type="ECO:0000256" key="6">
    <source>
        <dbReference type="ARBA" id="ARBA00034115"/>
    </source>
</evidence>
<keyword evidence="3" id="KW-0210">Decarboxylase</keyword>
<dbReference type="Proteomes" id="UP000053259">
    <property type="component" value="Unassembled WGS sequence"/>
</dbReference>
<dbReference type="PROSITE" id="PS00878">
    <property type="entry name" value="ODR_DC_2_1"/>
    <property type="match status" value="1"/>
</dbReference>
<dbReference type="Gene3D" id="2.40.37.10">
    <property type="entry name" value="Lyase, Ornithine Decarboxylase, Chain A, domain 1"/>
    <property type="match status" value="1"/>
</dbReference>
<dbReference type="AlphaFoldDB" id="A0A0D1X919"/>
<evidence type="ECO:0000256" key="7">
    <source>
        <dbReference type="ARBA" id="ARBA00034138"/>
    </source>
</evidence>
<evidence type="ECO:0000256" key="9">
    <source>
        <dbReference type="ARBA" id="ARBA00049127"/>
    </source>
</evidence>
<sequence length="440" mass="49061">MIGPQDISSIKIHPLSLNSTDRVLEDTIKERIALIEGSPQILGSDDSFFIADLAEVQRLYATWKAHLPYVKPHYAVKCNPDPMLLRCLIQLGIGFDCASIEEMQTVLNLCVAPNNIIFANPCKSSSALVFASNSGIRMTTFDNLDDLDAVKTYMPHAQLILRIFANDDSALSALGDKFGAHMESTPVLLERAKELDLAIVGVSFHIGKFLHLYGRARNPDIMKKAITDARLVWSAAEKLGFNMTVLDIGGGFHSSKVEFQMMANAVNESFSTASFPKHVTVVAEPGRFFAKTVYTLVCRVISRRRRAGDLPCDEPEMLYQNDGVFRNFMNALFEGEIFTPAALVESSTTRHMQRQGGPHTYRIWGPTCDSSDCITRKMHFTCEVKVDDWLIYRNMGAYASVTATRFNGFSSQTKTFYTFIERNHDVVINAAGQKSSRIVV</sequence>
<dbReference type="PRINTS" id="PR01179">
    <property type="entry name" value="ODADCRBXLASE"/>
</dbReference>
<dbReference type="PANTHER" id="PTHR11482:SF6">
    <property type="entry name" value="ORNITHINE DECARBOXYLASE 1-RELATED"/>
    <property type="match status" value="1"/>
</dbReference>
<dbReference type="SUPFAM" id="SSF50621">
    <property type="entry name" value="Alanine racemase C-terminal domain-like"/>
    <property type="match status" value="1"/>
</dbReference>
<dbReference type="GeneID" id="27317625"/>
<dbReference type="HOGENOM" id="CLU_026444_1_2_1"/>
<dbReference type="Gene3D" id="3.20.20.10">
    <property type="entry name" value="Alanine racemase"/>
    <property type="match status" value="1"/>
</dbReference>
<dbReference type="GO" id="GO:0004586">
    <property type="term" value="F:ornithine decarboxylase activity"/>
    <property type="evidence" value="ECO:0007669"/>
    <property type="project" value="UniProtKB-EC"/>
</dbReference>
<evidence type="ECO:0000256" key="1">
    <source>
        <dbReference type="ARBA" id="ARBA00001933"/>
    </source>
</evidence>
<dbReference type="CDD" id="cd00622">
    <property type="entry name" value="PLPDE_III_ODC"/>
    <property type="match status" value="1"/>
</dbReference>
<evidence type="ECO:0000256" key="5">
    <source>
        <dbReference type="ARBA" id="ARBA00023239"/>
    </source>
</evidence>
<proteinExistence type="inferred from homology"/>
<dbReference type="VEuPathDB" id="FungiDB:PV09_09652"/>
<gene>
    <name evidence="12" type="ORF">PV09_09652</name>
</gene>
<evidence type="ECO:0000313" key="12">
    <source>
        <dbReference type="EMBL" id="KIV98545.1"/>
    </source>
</evidence>
<keyword evidence="5" id="KW-0456">Lyase</keyword>
<dbReference type="STRING" id="253628.A0A0D1X919"/>
<dbReference type="EMBL" id="KN847637">
    <property type="protein sequence ID" value="KIV98545.1"/>
    <property type="molecule type" value="Genomic_DNA"/>
</dbReference>
<feature type="domain" description="Orn/DAP/Arg decarboxylase 2 N-terminal" evidence="11">
    <location>
        <begin position="53"/>
        <end position="290"/>
    </location>
</feature>
<comment type="subunit">
    <text evidence="8">Homodimer. Only the dimer is catalytically active, as the active sites are constructed of residues from both monomers.</text>
</comment>
<accession>A0A0D1X919</accession>
<dbReference type="InterPro" id="IPR029066">
    <property type="entry name" value="PLP-binding_barrel"/>
</dbReference>
<comment type="pathway">
    <text evidence="6">Amine and polyamine biosynthesis; putrescine biosynthesis via L-ornithine pathway; putrescine from L-ornithine: step 1/1.</text>
</comment>
<dbReference type="InterPro" id="IPR002433">
    <property type="entry name" value="Orn_de-COase"/>
</dbReference>
<protein>
    <recommendedName>
        <fullName evidence="7">ornithine decarboxylase</fullName>
        <ecNumber evidence="7">4.1.1.17</ecNumber>
    </recommendedName>
</protein>
<dbReference type="SUPFAM" id="SSF51419">
    <property type="entry name" value="PLP-binding barrel"/>
    <property type="match status" value="1"/>
</dbReference>
<dbReference type="InParanoid" id="A0A0D1X919"/>
<feature type="active site" description="Proton donor" evidence="10">
    <location>
        <position position="368"/>
    </location>
</feature>
<dbReference type="EC" id="4.1.1.17" evidence="7"/>
<dbReference type="InterPro" id="IPR009006">
    <property type="entry name" value="Ala_racemase/Decarboxylase_C"/>
</dbReference>
<evidence type="ECO:0000313" key="13">
    <source>
        <dbReference type="Proteomes" id="UP000053259"/>
    </source>
</evidence>
<dbReference type="InterPro" id="IPR022644">
    <property type="entry name" value="De-COase2_N"/>
</dbReference>
<comment type="similarity">
    <text evidence="2">Belongs to the Orn/Lys/Arg decarboxylase class-II family.</text>
</comment>
<dbReference type="FunFam" id="3.20.20.10:FF:000005">
    <property type="entry name" value="Ornithine decarboxylase"/>
    <property type="match status" value="1"/>
</dbReference>
<dbReference type="RefSeq" id="XP_016208415.1">
    <property type="nucleotide sequence ID" value="XM_016363755.1"/>
</dbReference>
<dbReference type="PANTHER" id="PTHR11482">
    <property type="entry name" value="ARGININE/DIAMINOPIMELATE/ORNITHINE DECARBOXYLASE"/>
    <property type="match status" value="1"/>
</dbReference>